<reference evidence="3 4" key="2">
    <citation type="submission" date="2018-03" db="EMBL/GenBank/DDBJ databases">
        <title>The ancient ancestry and fast evolution of plastids.</title>
        <authorList>
            <person name="Moore K.R."/>
            <person name="Magnabosco C."/>
            <person name="Momper L."/>
            <person name="Gold D.A."/>
            <person name="Bosak T."/>
            <person name="Fournier G.P."/>
        </authorList>
    </citation>
    <scope>NUCLEOTIDE SEQUENCE [LARGE SCALE GENOMIC DNA]</scope>
    <source>
        <strain evidence="3 4">ULC18</strain>
    </source>
</reference>
<reference evidence="4" key="1">
    <citation type="submission" date="2018-02" db="EMBL/GenBank/DDBJ databases">
        <authorList>
            <person name="Moore K."/>
            <person name="Momper L."/>
        </authorList>
    </citation>
    <scope>NUCLEOTIDE SEQUENCE [LARGE SCALE GENOMIC DNA]</scope>
    <source>
        <strain evidence="4">ULC18</strain>
    </source>
</reference>
<dbReference type="InterPro" id="IPR023631">
    <property type="entry name" value="Amidase_dom"/>
</dbReference>
<dbReference type="InterPro" id="IPR036928">
    <property type="entry name" value="AS_sf"/>
</dbReference>
<comment type="similarity">
    <text evidence="1">Belongs to the amidase family.</text>
</comment>
<dbReference type="PANTHER" id="PTHR11895:SF7">
    <property type="entry name" value="GLUTAMYL-TRNA(GLN) AMIDOTRANSFERASE SUBUNIT A, MITOCHONDRIAL"/>
    <property type="match status" value="1"/>
</dbReference>
<dbReference type="OrthoDB" id="9811471at2"/>
<sequence>MNQTDLAFAPALEQAQLVRQREISPLELVELYLQRIEQLNGHLGSYVTVAAEQAIADATAKTEALGSNTDDLPPFFGVPISIKDLNAVAGLPCSYGVKILKNRIPTEDDGVVTRIKQAGFIILGKTATSEIGTLPYTEPNGFPPARNPWNPAYTPGGSSGGAAAALAAGLCAIAHGSDGGGSIRGPASCCGLVGIKPARGRVSQAPYGDRLSGIATSGPIGRTVADAAALLDVMSGYVTGDPYWLPKPAASFLSAAQTSPGHLRIAFATAIEPIGVADSSCKQAVLDTVQLLQALGHTVEPGCPDVGDLIEPFTIIWQSVLSEVGIPFVFLGKMNRWLLNRSRFHSSGKYLRAVSKMQIIARRIVAFFDDVDVLVLPTYLHSPIRVGEWANLRPAKTLEKIIGWVAPCPPFNATGQPVITIPAGFDPHGLPIGVQLIGKPAAEATLIALAAQIEAAKPWSQYRPTLATETSQQK</sequence>
<dbReference type="RefSeq" id="WP_106256946.1">
    <property type="nucleotide sequence ID" value="NZ_CAWNSW010000092.1"/>
</dbReference>
<dbReference type="Pfam" id="PF01425">
    <property type="entry name" value="Amidase"/>
    <property type="match status" value="1"/>
</dbReference>
<dbReference type="EMBL" id="PVWK01000083">
    <property type="protein sequence ID" value="PSB28003.1"/>
    <property type="molecule type" value="Genomic_DNA"/>
</dbReference>
<evidence type="ECO:0000313" key="4">
    <source>
        <dbReference type="Proteomes" id="UP000239576"/>
    </source>
</evidence>
<evidence type="ECO:0000313" key="3">
    <source>
        <dbReference type="EMBL" id="PSB28003.1"/>
    </source>
</evidence>
<dbReference type="PANTHER" id="PTHR11895">
    <property type="entry name" value="TRANSAMIDASE"/>
    <property type="match status" value="1"/>
</dbReference>
<keyword evidence="4" id="KW-1185">Reference proteome</keyword>
<proteinExistence type="inferred from homology"/>
<gene>
    <name evidence="3" type="ORF">C7B82_14185</name>
</gene>
<feature type="domain" description="Amidase" evidence="2">
    <location>
        <begin position="27"/>
        <end position="446"/>
    </location>
</feature>
<organism evidence="3 4">
    <name type="scientific">Stenomitos frigidus ULC18</name>
    <dbReference type="NCBI Taxonomy" id="2107698"/>
    <lineage>
        <taxon>Bacteria</taxon>
        <taxon>Bacillati</taxon>
        <taxon>Cyanobacteriota</taxon>
        <taxon>Cyanophyceae</taxon>
        <taxon>Leptolyngbyales</taxon>
        <taxon>Leptolyngbyaceae</taxon>
        <taxon>Stenomitos</taxon>
    </lineage>
</organism>
<name>A0A2T1E5H7_9CYAN</name>
<dbReference type="InterPro" id="IPR000120">
    <property type="entry name" value="Amidase"/>
</dbReference>
<dbReference type="Gene3D" id="3.90.1300.10">
    <property type="entry name" value="Amidase signature (AS) domain"/>
    <property type="match status" value="1"/>
</dbReference>
<dbReference type="SUPFAM" id="SSF75304">
    <property type="entry name" value="Amidase signature (AS) enzymes"/>
    <property type="match status" value="1"/>
</dbReference>
<dbReference type="AlphaFoldDB" id="A0A2T1E5H7"/>
<dbReference type="PROSITE" id="PS00571">
    <property type="entry name" value="AMIDASES"/>
    <property type="match status" value="1"/>
</dbReference>
<evidence type="ECO:0000259" key="2">
    <source>
        <dbReference type="Pfam" id="PF01425"/>
    </source>
</evidence>
<accession>A0A2T1E5H7</accession>
<dbReference type="InterPro" id="IPR020556">
    <property type="entry name" value="Amidase_CS"/>
</dbReference>
<evidence type="ECO:0000256" key="1">
    <source>
        <dbReference type="ARBA" id="ARBA00009199"/>
    </source>
</evidence>
<dbReference type="GO" id="GO:0003824">
    <property type="term" value="F:catalytic activity"/>
    <property type="evidence" value="ECO:0007669"/>
    <property type="project" value="InterPro"/>
</dbReference>
<comment type="caution">
    <text evidence="3">The sequence shown here is derived from an EMBL/GenBank/DDBJ whole genome shotgun (WGS) entry which is preliminary data.</text>
</comment>
<protein>
    <submittedName>
        <fullName evidence="3">Amidase</fullName>
    </submittedName>
</protein>
<dbReference type="Proteomes" id="UP000239576">
    <property type="component" value="Unassembled WGS sequence"/>
</dbReference>